<dbReference type="Pfam" id="PF00149">
    <property type="entry name" value="Metallophos"/>
    <property type="match status" value="1"/>
</dbReference>
<feature type="domain" description="Calcineurin-like phosphoesterase" evidence="1">
    <location>
        <begin position="67"/>
        <end position="286"/>
    </location>
</feature>
<dbReference type="InterPro" id="IPR051918">
    <property type="entry name" value="STPP_CPPED1"/>
</dbReference>
<dbReference type="RefSeq" id="WP_230839724.1">
    <property type="nucleotide sequence ID" value="NZ_CP063845.1"/>
</dbReference>
<reference evidence="2 3" key="1">
    <citation type="journal article" date="2021" name="Genome Biol. Evol.">
        <title>Complete Genome Sequencing of a Novel Gloeobacter Species from a Waterfall Cave in Mexico.</title>
        <authorList>
            <person name="Saw J.H."/>
            <person name="Cardona T."/>
            <person name="Montejano G."/>
        </authorList>
    </citation>
    <scope>NUCLEOTIDE SEQUENCE [LARGE SCALE GENOMIC DNA]</scope>
    <source>
        <strain evidence="2">MG652769</strain>
    </source>
</reference>
<dbReference type="InterPro" id="IPR029052">
    <property type="entry name" value="Metallo-depent_PP-like"/>
</dbReference>
<evidence type="ECO:0000313" key="3">
    <source>
        <dbReference type="Proteomes" id="UP001054846"/>
    </source>
</evidence>
<evidence type="ECO:0000259" key="1">
    <source>
        <dbReference type="Pfam" id="PF00149"/>
    </source>
</evidence>
<evidence type="ECO:0000313" key="2">
    <source>
        <dbReference type="EMBL" id="UFP92734.1"/>
    </source>
</evidence>
<dbReference type="Gene3D" id="3.60.21.10">
    <property type="match status" value="1"/>
</dbReference>
<keyword evidence="3" id="KW-1185">Reference proteome</keyword>
<gene>
    <name evidence="2" type="ORF">ISF26_12910</name>
</gene>
<dbReference type="SUPFAM" id="SSF56300">
    <property type="entry name" value="Metallo-dependent phosphatases"/>
    <property type="match status" value="1"/>
</dbReference>
<dbReference type="PANTHER" id="PTHR43143:SF1">
    <property type="entry name" value="SERINE_THREONINE-PROTEIN PHOSPHATASE CPPED1"/>
    <property type="match status" value="1"/>
</dbReference>
<dbReference type="InterPro" id="IPR004843">
    <property type="entry name" value="Calcineurin-like_PHP"/>
</dbReference>
<proteinExistence type="predicted"/>
<dbReference type="Proteomes" id="UP001054846">
    <property type="component" value="Chromosome"/>
</dbReference>
<name>A0ABY3PGF6_9CYAN</name>
<protein>
    <submittedName>
        <fullName evidence="2">Metallophosphoesterase</fullName>
    </submittedName>
</protein>
<dbReference type="PANTHER" id="PTHR43143">
    <property type="entry name" value="METALLOPHOSPHOESTERASE, CALCINEURIN SUPERFAMILY"/>
    <property type="match status" value="1"/>
</dbReference>
<organism evidence="2 3">
    <name type="scientific">Gloeobacter morelensis MG652769</name>
    <dbReference type="NCBI Taxonomy" id="2781736"/>
    <lineage>
        <taxon>Bacteria</taxon>
        <taxon>Bacillati</taxon>
        <taxon>Cyanobacteriota</taxon>
        <taxon>Cyanophyceae</taxon>
        <taxon>Gloeobacterales</taxon>
        <taxon>Gloeobacteraceae</taxon>
        <taxon>Gloeobacter</taxon>
        <taxon>Gloeobacter morelensis</taxon>
    </lineage>
</organism>
<sequence length="389" mass="42834">MSIVRRRLLLLGGFSLGAVGVGVAAARLWPAGEARPTATPGADNAQAALLRPVGPQGMFAPPRGDVRLVVISDLNSYYGSVEYEPQVTRAVALIPGWKPDIVLCGGDLVAGQSPSLKRERLLAMWAAYDRLIGAPLRKARLPFGFTVGNHDASCERAIRGSYLYKLERDVTAGYWRDPAHDPGLAFVDRGEFPFYYTFAANDIFYLVWDASCARIPAEQLAWAEKALASAPAQNAKLRVAIGHLPLYAVAVGRDEPGEILDNAEKLRALLERYRVHTYISGHHHSYYPAYRGQLQLLHAGALGSGPRPLIDGNLRPWHPLTVIDIDMATLATTYTTYDMETLKVFDVARLPRMLTGPTGAVFRRDVRWEDLSAAERKRCLDQLGEKGCR</sequence>
<accession>A0ABY3PGF6</accession>
<dbReference type="EMBL" id="CP063845">
    <property type="protein sequence ID" value="UFP92734.1"/>
    <property type="molecule type" value="Genomic_DNA"/>
</dbReference>